<dbReference type="Pfam" id="PF00496">
    <property type="entry name" value="SBP_bac_5"/>
    <property type="match status" value="1"/>
</dbReference>
<dbReference type="GO" id="GO:0015833">
    <property type="term" value="P:peptide transport"/>
    <property type="evidence" value="ECO:0007669"/>
    <property type="project" value="TreeGrafter"/>
</dbReference>
<dbReference type="SUPFAM" id="SSF53850">
    <property type="entry name" value="Periplasmic binding protein-like II"/>
    <property type="match status" value="1"/>
</dbReference>
<dbReference type="EMBL" id="JABEND010000002">
    <property type="protein sequence ID" value="NNG35105.1"/>
    <property type="molecule type" value="Genomic_DNA"/>
</dbReference>
<dbReference type="Gene3D" id="3.90.76.10">
    <property type="entry name" value="Dipeptide-binding Protein, Domain 1"/>
    <property type="match status" value="1"/>
</dbReference>
<proteinExistence type="inferred from homology"/>
<dbReference type="PANTHER" id="PTHR30290">
    <property type="entry name" value="PERIPLASMIC BINDING COMPONENT OF ABC TRANSPORTER"/>
    <property type="match status" value="1"/>
</dbReference>
<dbReference type="Gene3D" id="3.40.190.10">
    <property type="entry name" value="Periplasmic binding protein-like II"/>
    <property type="match status" value="1"/>
</dbReference>
<dbReference type="CDD" id="cd00995">
    <property type="entry name" value="PBP2_NikA_DppA_OppA_like"/>
    <property type="match status" value="1"/>
</dbReference>
<protein>
    <submittedName>
        <fullName evidence="5">ABC transporter substrate-binding protein</fullName>
    </submittedName>
</protein>
<organism evidence="5 6">
    <name type="scientific">Nakamurella aerolata</name>
    <dbReference type="NCBI Taxonomy" id="1656892"/>
    <lineage>
        <taxon>Bacteria</taxon>
        <taxon>Bacillati</taxon>
        <taxon>Actinomycetota</taxon>
        <taxon>Actinomycetes</taxon>
        <taxon>Nakamurellales</taxon>
        <taxon>Nakamurellaceae</taxon>
        <taxon>Nakamurella</taxon>
    </lineage>
</organism>
<keyword evidence="2" id="KW-0813">Transport</keyword>
<keyword evidence="6" id="KW-1185">Reference proteome</keyword>
<comment type="similarity">
    <text evidence="1">Belongs to the bacterial solute-binding protein 5 family.</text>
</comment>
<dbReference type="GO" id="GO:1904680">
    <property type="term" value="F:peptide transmembrane transporter activity"/>
    <property type="evidence" value="ECO:0007669"/>
    <property type="project" value="TreeGrafter"/>
</dbReference>
<keyword evidence="3" id="KW-0732">Signal</keyword>
<evidence type="ECO:0000256" key="1">
    <source>
        <dbReference type="ARBA" id="ARBA00005695"/>
    </source>
</evidence>
<dbReference type="PIRSF" id="PIRSF002741">
    <property type="entry name" value="MppA"/>
    <property type="match status" value="1"/>
</dbReference>
<dbReference type="PANTHER" id="PTHR30290:SF9">
    <property type="entry name" value="OLIGOPEPTIDE-BINDING PROTEIN APPA"/>
    <property type="match status" value="1"/>
</dbReference>
<dbReference type="Proteomes" id="UP000562984">
    <property type="component" value="Unassembled WGS sequence"/>
</dbReference>
<accession>A0A849A3H3</accession>
<feature type="domain" description="Solute-binding protein family 5" evidence="4">
    <location>
        <begin position="95"/>
        <end position="433"/>
    </location>
</feature>
<evidence type="ECO:0000313" key="6">
    <source>
        <dbReference type="Proteomes" id="UP000562984"/>
    </source>
</evidence>
<evidence type="ECO:0000256" key="3">
    <source>
        <dbReference type="ARBA" id="ARBA00022729"/>
    </source>
</evidence>
<dbReference type="InterPro" id="IPR039424">
    <property type="entry name" value="SBP_5"/>
</dbReference>
<comment type="caution">
    <text evidence="5">The sequence shown here is derived from an EMBL/GenBank/DDBJ whole genome shotgun (WGS) entry which is preliminary data.</text>
</comment>
<dbReference type="AlphaFoldDB" id="A0A849A3H3"/>
<dbReference type="GO" id="GO:0043190">
    <property type="term" value="C:ATP-binding cassette (ABC) transporter complex"/>
    <property type="evidence" value="ECO:0007669"/>
    <property type="project" value="InterPro"/>
</dbReference>
<dbReference type="InterPro" id="IPR000914">
    <property type="entry name" value="SBP_5_dom"/>
</dbReference>
<evidence type="ECO:0000313" key="5">
    <source>
        <dbReference type="EMBL" id="NNG35105.1"/>
    </source>
</evidence>
<dbReference type="Gene3D" id="3.10.105.10">
    <property type="entry name" value="Dipeptide-binding Protein, Domain 3"/>
    <property type="match status" value="1"/>
</dbReference>
<gene>
    <name evidence="5" type="ORF">HKD39_05135</name>
</gene>
<dbReference type="RefSeq" id="WP_171198728.1">
    <property type="nucleotide sequence ID" value="NZ_JABEND010000002.1"/>
</dbReference>
<dbReference type="InterPro" id="IPR030678">
    <property type="entry name" value="Peptide/Ni-bd"/>
</dbReference>
<dbReference type="InterPro" id="IPR006311">
    <property type="entry name" value="TAT_signal"/>
</dbReference>
<evidence type="ECO:0000259" key="4">
    <source>
        <dbReference type="Pfam" id="PF00496"/>
    </source>
</evidence>
<sequence length="537" mass="58052">MTNHLRESTPVMSRRSMLRYAGLLGVAAGIGTTLSACGGPKSTNATGEQKSTITAVIGYGNNQSWDPTQTASAFSMAAILHSYEALVEGDPITREPYAALAKALPADVSGTSLKFELRDGAKWHDGKPVTADDVVFTYQRVLDPKENVAIRAYFSLWLQEVKKAGDNAVEFVLKFPFPYVLERIQIAKIMPKHVFDGKWDDATAGKVVGSGPYKVTEQAPLSHTSFEKFADYNGPRPAVFETMLWKSIVEAPARVATISGATPQAQIAENIPAENVAALTKAGRTVEQAEGMNMLWMLFNTAKAPFDDKLVRQALHYAIDSDKMVKIGLKGAGTPATSFINPALAASQPAALDFGYDPDKAKALLKQAGVSNLKVTLNTSNTTVVASCVNVIKEGWDAIGVNTTLDAADTKALFSKLDGGADFQVVVSTGNPQQFGVDPDLLVRAFYGRESLWSKTYARWTSKDAEAFYALQDTAAKEPDETKRTALVKKLMDELSTQAVFYPIVFTKMGTAWDPKKISGVKAQGYPGINLLQVKTV</sequence>
<dbReference type="PROSITE" id="PS51318">
    <property type="entry name" value="TAT"/>
    <property type="match status" value="1"/>
</dbReference>
<reference evidence="5 6" key="1">
    <citation type="submission" date="2020-05" db="EMBL/GenBank/DDBJ databases">
        <title>Nakamurella sp. DB0629 isolated from air conditioner.</title>
        <authorList>
            <person name="Kim D.H."/>
            <person name="Kim D.-U."/>
        </authorList>
    </citation>
    <scope>NUCLEOTIDE SEQUENCE [LARGE SCALE GENOMIC DNA]</scope>
    <source>
        <strain evidence="5 6">DB0629</strain>
    </source>
</reference>
<evidence type="ECO:0000256" key="2">
    <source>
        <dbReference type="ARBA" id="ARBA00022448"/>
    </source>
</evidence>
<dbReference type="GO" id="GO:0042597">
    <property type="term" value="C:periplasmic space"/>
    <property type="evidence" value="ECO:0007669"/>
    <property type="project" value="UniProtKB-ARBA"/>
</dbReference>
<name>A0A849A3H3_9ACTN</name>